<dbReference type="RefSeq" id="XP_020911488.1">
    <property type="nucleotide sequence ID" value="XM_021055829.1"/>
</dbReference>
<keyword evidence="3" id="KW-1185">Reference proteome</keyword>
<dbReference type="EnsemblMetazoa" id="XM_021055829.1">
    <property type="protein sequence ID" value="XP_020911488.1"/>
    <property type="gene ID" value="LOC110249211"/>
</dbReference>
<sequence length="221" mass="25544">RPAVLTHGIWDQIRVDMGKEFYLMLFVQDLLSQYRRNTNRLPYIQTTSKQNHAAERIWVEINSRVNYPVKKALNSMVNEEIIDMDDDVTKFCVSWVSSYVCFTGTCQVIDAWNNHPILGKGIPDNLMEENKQTVSVAANILPSTTQAVNLYQQRGGTLTHWPEFGRDPLQGNAELETLRSNVFQMDIPNFDTIFHEVVNGNIEAYRNAVTRFRDLTYYYSP</sequence>
<proteinExistence type="predicted"/>
<evidence type="ECO:0000313" key="3">
    <source>
        <dbReference type="Proteomes" id="UP000887567"/>
    </source>
</evidence>
<dbReference type="GeneID" id="110249211"/>
<dbReference type="Proteomes" id="UP000887567">
    <property type="component" value="Unplaced"/>
</dbReference>
<protein>
    <recommendedName>
        <fullName evidence="1">Integrase core domain-containing protein</fullName>
    </recommendedName>
</protein>
<dbReference type="AlphaFoldDB" id="A0A913XZ07"/>
<name>A0A913XZ07_EXADI</name>
<dbReference type="OMA" id="NHERRPF"/>
<evidence type="ECO:0000259" key="1">
    <source>
        <dbReference type="Pfam" id="PF24764"/>
    </source>
</evidence>
<accession>A0A913XZ07</accession>
<dbReference type="OrthoDB" id="5952813at2759"/>
<feature type="domain" description="Integrase core" evidence="1">
    <location>
        <begin position="3"/>
        <end position="117"/>
    </location>
</feature>
<organism evidence="2 3">
    <name type="scientific">Exaiptasia diaphana</name>
    <name type="common">Tropical sea anemone</name>
    <name type="synonym">Aiptasia pulchella</name>
    <dbReference type="NCBI Taxonomy" id="2652724"/>
    <lineage>
        <taxon>Eukaryota</taxon>
        <taxon>Metazoa</taxon>
        <taxon>Cnidaria</taxon>
        <taxon>Anthozoa</taxon>
        <taxon>Hexacorallia</taxon>
        <taxon>Actiniaria</taxon>
        <taxon>Aiptasiidae</taxon>
        <taxon>Exaiptasia</taxon>
    </lineage>
</organism>
<reference evidence="2" key="1">
    <citation type="submission" date="2022-11" db="UniProtKB">
        <authorList>
            <consortium name="EnsemblMetazoa"/>
        </authorList>
    </citation>
    <scope>IDENTIFICATION</scope>
</reference>
<dbReference type="KEGG" id="epa:110249211"/>
<dbReference type="InterPro" id="IPR058913">
    <property type="entry name" value="Integrase_dom_put"/>
</dbReference>
<evidence type="ECO:0000313" key="2">
    <source>
        <dbReference type="EnsemblMetazoa" id="XP_020911488.1"/>
    </source>
</evidence>
<dbReference type="Pfam" id="PF24764">
    <property type="entry name" value="rva_4"/>
    <property type="match status" value="1"/>
</dbReference>